<feature type="transmembrane region" description="Helical" evidence="1">
    <location>
        <begin position="5"/>
        <end position="25"/>
    </location>
</feature>
<proteinExistence type="predicted"/>
<dbReference type="Proteomes" id="UP001579974">
    <property type="component" value="Unassembled WGS sequence"/>
</dbReference>
<keyword evidence="1" id="KW-0472">Membrane</keyword>
<feature type="transmembrane region" description="Helical" evidence="1">
    <location>
        <begin position="31"/>
        <end position="47"/>
    </location>
</feature>
<keyword evidence="1" id="KW-0812">Transmembrane</keyword>
<organism evidence="2 3">
    <name type="scientific">Alicyclobacillus fastidiosus</name>
    <dbReference type="NCBI Taxonomy" id="392011"/>
    <lineage>
        <taxon>Bacteria</taxon>
        <taxon>Bacillati</taxon>
        <taxon>Bacillota</taxon>
        <taxon>Bacilli</taxon>
        <taxon>Bacillales</taxon>
        <taxon>Alicyclobacillaceae</taxon>
        <taxon>Alicyclobacillus</taxon>
    </lineage>
</organism>
<dbReference type="EMBL" id="JBDXSU010000008">
    <property type="protein sequence ID" value="MFB5190929.1"/>
    <property type="molecule type" value="Genomic_DNA"/>
</dbReference>
<reference evidence="2 3" key="1">
    <citation type="journal article" date="2024" name="Int. J. Mol. Sci.">
        <title>Exploration of Alicyclobacillus spp. Genome in Search of Antibiotic Resistance.</title>
        <authorList>
            <person name="Bucka-Kolendo J."/>
            <person name="Kiousi D.E."/>
            <person name="Dekowska A."/>
            <person name="Mikolajczuk-Szczyrba A."/>
            <person name="Karadedos D.M."/>
            <person name="Michael P."/>
            <person name="Galanis A."/>
            <person name="Sokolowska B."/>
        </authorList>
    </citation>
    <scope>NUCLEOTIDE SEQUENCE [LARGE SCALE GENOMIC DNA]</scope>
    <source>
        <strain evidence="2 3">KKP 3000</strain>
    </source>
</reference>
<evidence type="ECO:0000313" key="2">
    <source>
        <dbReference type="EMBL" id="MFB5190929.1"/>
    </source>
</evidence>
<dbReference type="RefSeq" id="WP_275474649.1">
    <property type="nucleotide sequence ID" value="NZ_CP162940.1"/>
</dbReference>
<evidence type="ECO:0000256" key="1">
    <source>
        <dbReference type="SAM" id="Phobius"/>
    </source>
</evidence>
<protein>
    <submittedName>
        <fullName evidence="2">Uncharacterized protein</fullName>
    </submittedName>
</protein>
<name>A0ABV5AFA7_9BACL</name>
<keyword evidence="3" id="KW-1185">Reference proteome</keyword>
<accession>A0ABV5AFA7</accession>
<keyword evidence="1" id="KW-1133">Transmembrane helix</keyword>
<comment type="caution">
    <text evidence="2">The sequence shown here is derived from an EMBL/GenBank/DDBJ whole genome shotgun (WGS) entry which is preliminary data.</text>
</comment>
<evidence type="ECO:0000313" key="3">
    <source>
        <dbReference type="Proteomes" id="UP001579974"/>
    </source>
</evidence>
<gene>
    <name evidence="2" type="ORF">KKP3000_004425</name>
</gene>
<sequence length="55" mass="6613">MKKTLVWLIIGAAITLMLMSGMFWLFYTLPLVFFAFAVFYYIVKSSWQRIQSRRK</sequence>